<name>A0A4Q5KSY5_9GAMM</name>
<dbReference type="EMBL" id="SEZK01000038">
    <property type="protein sequence ID" value="RYU49070.1"/>
    <property type="molecule type" value="Genomic_DNA"/>
</dbReference>
<dbReference type="RefSeq" id="WP_130049162.1">
    <property type="nucleotide sequence ID" value="NZ_SEZK01000038.1"/>
</dbReference>
<evidence type="ECO:0000313" key="2">
    <source>
        <dbReference type="EMBL" id="RYU61260.1"/>
    </source>
</evidence>
<dbReference type="Pfam" id="PF10719">
    <property type="entry name" value="ComFB"/>
    <property type="match status" value="1"/>
</dbReference>
<dbReference type="Proteomes" id="UP000294166">
    <property type="component" value="Unassembled WGS sequence"/>
</dbReference>
<accession>A0A4Q5KSY5</accession>
<proteinExistence type="predicted"/>
<dbReference type="EMBL" id="SEZN01000043">
    <property type="protein sequence ID" value="RYU61260.1"/>
    <property type="molecule type" value="Genomic_DNA"/>
</dbReference>
<sequence>MESNIHNYMEILVGKRFIELDFHQLYTLDQITDMKCIALNQLPTLYIRYSLDMLAATPQKKLVRYNEMVAAAVENAEKMVVNDRRERNTDFENIVLYVHKDRFELEDEEEPFSGELKLYQST</sequence>
<protein>
    <recommendedName>
        <fullName evidence="5">Late competence development ComFB family protein</fullName>
    </recommendedName>
</protein>
<dbReference type="AlphaFoldDB" id="A0A4Q5KSY5"/>
<gene>
    <name evidence="2" type="ORF">ERW53_17970</name>
    <name evidence="1" type="ORF">ERW57_16320</name>
</gene>
<organism evidence="1 3">
    <name type="scientific">Aliivibrio finisterrensis</name>
    <dbReference type="NCBI Taxonomy" id="511998"/>
    <lineage>
        <taxon>Bacteria</taxon>
        <taxon>Pseudomonadati</taxon>
        <taxon>Pseudomonadota</taxon>
        <taxon>Gammaproteobacteria</taxon>
        <taxon>Vibrionales</taxon>
        <taxon>Vibrionaceae</taxon>
        <taxon>Aliivibrio</taxon>
    </lineage>
</organism>
<reference evidence="3 4" key="1">
    <citation type="submission" date="2019-02" db="EMBL/GenBank/DDBJ databases">
        <title>Genome sequences of Aliivibrio finisterrensis strains from farmed Atlantic salmon.</title>
        <authorList>
            <person name="Bowman J.P."/>
        </authorList>
    </citation>
    <scope>NUCLEOTIDE SEQUENCE [LARGE SCALE GENOMIC DNA]</scope>
    <source>
        <strain evidence="2 4">A21</strain>
        <strain evidence="1 3">A46</strain>
    </source>
</reference>
<comment type="caution">
    <text evidence="1">The sequence shown here is derived from an EMBL/GenBank/DDBJ whole genome shotgun (WGS) entry which is preliminary data.</text>
</comment>
<evidence type="ECO:0000313" key="1">
    <source>
        <dbReference type="EMBL" id="RYU49070.1"/>
    </source>
</evidence>
<keyword evidence="4" id="KW-1185">Reference proteome</keyword>
<dbReference type="Proteomes" id="UP000294063">
    <property type="component" value="Unassembled WGS sequence"/>
</dbReference>
<evidence type="ECO:0008006" key="5">
    <source>
        <dbReference type="Google" id="ProtNLM"/>
    </source>
</evidence>
<dbReference type="InterPro" id="IPR019657">
    <property type="entry name" value="ComFB"/>
</dbReference>
<evidence type="ECO:0000313" key="4">
    <source>
        <dbReference type="Proteomes" id="UP000294166"/>
    </source>
</evidence>
<evidence type="ECO:0000313" key="3">
    <source>
        <dbReference type="Proteomes" id="UP000294063"/>
    </source>
</evidence>